<comment type="subcellular location">
    <subcellularLocation>
        <location evidence="4">Cytoplasm</location>
    </subcellularLocation>
</comment>
<dbReference type="KEGG" id="phy:AJ81_07885"/>
<comment type="subunit">
    <text evidence="4">Interacts with translational regulator CsrA and flagellin(s).</text>
</comment>
<reference evidence="5 6" key="1">
    <citation type="submission" date="2014-01" db="EMBL/GenBank/DDBJ databases">
        <title>Genome sequencing of Thermotog hypogea.</title>
        <authorList>
            <person name="Zhang X."/>
            <person name="Alvare G."/>
            <person name="Fristensky B."/>
            <person name="Chen L."/>
            <person name="Suen T."/>
            <person name="Chen Q."/>
            <person name="Ma K."/>
        </authorList>
    </citation>
    <scope>NUCLEOTIDE SEQUENCE [LARGE SCALE GENOMIC DNA]</scope>
    <source>
        <strain evidence="5 6">DSM 11164</strain>
    </source>
</reference>
<comment type="function">
    <text evidence="4">Acts as an anti-CsrA protein, binds CsrA and prevents it from repressing translation of its target genes, one of which is flagellin. Binds to flagellin and participates in the assembly of the flagellum.</text>
</comment>
<evidence type="ECO:0000256" key="2">
    <source>
        <dbReference type="ARBA" id="ARBA00022795"/>
    </source>
</evidence>
<organism evidence="5 6">
    <name type="scientific">Pseudothermotoga hypogea DSM 11164 = NBRC 106472</name>
    <dbReference type="NCBI Taxonomy" id="1123384"/>
    <lineage>
        <taxon>Bacteria</taxon>
        <taxon>Thermotogati</taxon>
        <taxon>Thermotogota</taxon>
        <taxon>Thermotogae</taxon>
        <taxon>Thermotogales</taxon>
        <taxon>Thermotogaceae</taxon>
        <taxon>Pseudothermotoga</taxon>
    </lineage>
</organism>
<gene>
    <name evidence="4" type="primary">fliW</name>
    <name evidence="5" type="ORF">AJ81_07885</name>
</gene>
<dbReference type="GO" id="GO:0006417">
    <property type="term" value="P:regulation of translation"/>
    <property type="evidence" value="ECO:0007669"/>
    <property type="project" value="UniProtKB-KW"/>
</dbReference>
<dbReference type="PaxDb" id="1123384-AJ81_07885"/>
<dbReference type="Proteomes" id="UP000077469">
    <property type="component" value="Chromosome"/>
</dbReference>
<sequence>MLCETKVGEVEVSESKILVFERGIPGFEHLRKFTIVELEQTKPFRWLVSLEDANVALPIVNPWLVRVDYSFDLSEADREELKLESSDEIEVWVVVTIPAGVPSEASVNLFAPIVINKSRNLAKQVLLEGSEYKLRHRISEELERSNEILKRMQKE</sequence>
<evidence type="ECO:0000313" key="5">
    <source>
        <dbReference type="EMBL" id="AJC74107.1"/>
    </source>
</evidence>
<dbReference type="GO" id="GO:0005737">
    <property type="term" value="C:cytoplasm"/>
    <property type="evidence" value="ECO:0007669"/>
    <property type="project" value="UniProtKB-SubCell"/>
</dbReference>
<keyword evidence="1 4" id="KW-0963">Cytoplasm</keyword>
<keyword evidence="5" id="KW-0282">Flagellum</keyword>
<evidence type="ECO:0000256" key="1">
    <source>
        <dbReference type="ARBA" id="ARBA00022490"/>
    </source>
</evidence>
<dbReference type="Pfam" id="PF02623">
    <property type="entry name" value="FliW"/>
    <property type="match status" value="1"/>
</dbReference>
<dbReference type="InterPro" id="IPR024046">
    <property type="entry name" value="Flagellar_assmbl_FliW_dom_sf"/>
</dbReference>
<proteinExistence type="inferred from homology"/>
<comment type="similarity">
    <text evidence="4">Belongs to the FliW family.</text>
</comment>
<dbReference type="InterPro" id="IPR003775">
    <property type="entry name" value="Flagellar_assembly_factor_FliW"/>
</dbReference>
<dbReference type="GO" id="GO:0044780">
    <property type="term" value="P:bacterial-type flagellum assembly"/>
    <property type="evidence" value="ECO:0007669"/>
    <property type="project" value="UniProtKB-UniRule"/>
</dbReference>
<dbReference type="SUPFAM" id="SSF141457">
    <property type="entry name" value="BH3618-like"/>
    <property type="match status" value="1"/>
</dbReference>
<keyword evidence="6" id="KW-1185">Reference proteome</keyword>
<dbReference type="STRING" id="1123384.AJ81_07885"/>
<keyword evidence="5" id="KW-0969">Cilium</keyword>
<evidence type="ECO:0000256" key="3">
    <source>
        <dbReference type="ARBA" id="ARBA00022845"/>
    </source>
</evidence>
<dbReference type="PATRIC" id="fig|1123384.7.peg.1581"/>
<dbReference type="EMBL" id="CP007141">
    <property type="protein sequence ID" value="AJC74107.1"/>
    <property type="molecule type" value="Genomic_DNA"/>
</dbReference>
<evidence type="ECO:0000313" key="6">
    <source>
        <dbReference type="Proteomes" id="UP000077469"/>
    </source>
</evidence>
<dbReference type="HAMAP" id="MF_01185">
    <property type="entry name" value="FliW"/>
    <property type="match status" value="1"/>
</dbReference>
<protein>
    <recommendedName>
        <fullName evidence="4">Flagellar assembly factor FliW</fullName>
    </recommendedName>
</protein>
<keyword evidence="2 4" id="KW-1005">Bacterial flagellum biogenesis</keyword>
<dbReference type="OrthoDB" id="9801235at2"/>
<dbReference type="PANTHER" id="PTHR39190:SF1">
    <property type="entry name" value="FLAGELLAR ASSEMBLY FACTOR FLIW"/>
    <property type="match status" value="1"/>
</dbReference>
<keyword evidence="5" id="KW-0966">Cell projection</keyword>
<name>A0A0X1KS27_9THEM</name>
<dbReference type="PANTHER" id="PTHR39190">
    <property type="entry name" value="FLAGELLAR ASSEMBLY FACTOR FLIW"/>
    <property type="match status" value="1"/>
</dbReference>
<evidence type="ECO:0000256" key="4">
    <source>
        <dbReference type="HAMAP-Rule" id="MF_01185"/>
    </source>
</evidence>
<dbReference type="NCBIfam" id="NF009793">
    <property type="entry name" value="PRK13285.1-1"/>
    <property type="match status" value="1"/>
</dbReference>
<keyword evidence="3 4" id="KW-0810">Translation regulation</keyword>
<dbReference type="Gene3D" id="2.30.290.10">
    <property type="entry name" value="BH3618-like"/>
    <property type="match status" value="1"/>
</dbReference>
<keyword evidence="4" id="KW-0143">Chaperone</keyword>
<dbReference type="AlphaFoldDB" id="A0A0X1KS27"/>
<dbReference type="RefSeq" id="WP_031504115.1">
    <property type="nucleotide sequence ID" value="NC_022795.1"/>
</dbReference>
<accession>A0A0X1KS27</accession>